<organism evidence="3 4">
    <name type="scientific">Halogeometricum rufum</name>
    <dbReference type="NCBI Taxonomy" id="553469"/>
    <lineage>
        <taxon>Archaea</taxon>
        <taxon>Methanobacteriati</taxon>
        <taxon>Methanobacteriota</taxon>
        <taxon>Stenosarchaea group</taxon>
        <taxon>Halobacteria</taxon>
        <taxon>Halobacteriales</taxon>
        <taxon>Haloferacaceae</taxon>
        <taxon>Halogeometricum</taxon>
    </lineage>
</organism>
<accession>A0A1I6GIE1</accession>
<keyword evidence="3" id="KW-0540">Nuclease</keyword>
<evidence type="ECO:0000313" key="3">
    <source>
        <dbReference type="EMBL" id="SFR41946.1"/>
    </source>
</evidence>
<evidence type="ECO:0000256" key="1">
    <source>
        <dbReference type="SAM" id="MobiDB-lite"/>
    </source>
</evidence>
<keyword evidence="3" id="KW-0378">Hydrolase</keyword>
<dbReference type="InterPro" id="IPR003615">
    <property type="entry name" value="HNH_nuc"/>
</dbReference>
<reference evidence="4" key="1">
    <citation type="submission" date="2016-10" db="EMBL/GenBank/DDBJ databases">
        <authorList>
            <person name="Varghese N."/>
            <person name="Submissions S."/>
        </authorList>
    </citation>
    <scope>NUCLEOTIDE SEQUENCE [LARGE SCALE GENOMIC DNA]</scope>
    <source>
        <strain evidence="4">CGMCC 1.7736</strain>
    </source>
</reference>
<dbReference type="EMBL" id="FOYT01000001">
    <property type="protein sequence ID" value="SFR41946.1"/>
    <property type="molecule type" value="Genomic_DNA"/>
</dbReference>
<dbReference type="Proteomes" id="UP000198531">
    <property type="component" value="Unassembled WGS sequence"/>
</dbReference>
<evidence type="ECO:0000259" key="2">
    <source>
        <dbReference type="SMART" id="SM00507"/>
    </source>
</evidence>
<feature type="domain" description="HNH nuclease" evidence="2">
    <location>
        <begin position="4"/>
        <end position="53"/>
    </location>
</feature>
<evidence type="ECO:0000313" key="4">
    <source>
        <dbReference type="Proteomes" id="UP000198531"/>
    </source>
</evidence>
<sequence length="146" mass="16898">MPETGYREKCLREKGEECADCGATEDIHVHHKDRDRSNDDLDNLIPLCKECHDGRHYGERAERMSGPQNVRNRRAPKRAEDKTIEEAVLDLLREGRVTAPYAADETGYSLQYVRDVLGRLVEHGHARKVYQGLYEFVDDPREEEDD</sequence>
<feature type="region of interest" description="Disordered" evidence="1">
    <location>
        <begin position="59"/>
        <end position="81"/>
    </location>
</feature>
<gene>
    <name evidence="3" type="ORF">SAMN04487947_1204</name>
</gene>
<dbReference type="RefSeq" id="WP_089805511.1">
    <property type="nucleotide sequence ID" value="NZ_FOYT01000001.1"/>
</dbReference>
<keyword evidence="3" id="KW-0255">Endonuclease</keyword>
<protein>
    <submittedName>
        <fullName evidence="3">HNH endonuclease</fullName>
    </submittedName>
</protein>
<dbReference type="STRING" id="553469.SAMN04487947_1204"/>
<dbReference type="InterPro" id="IPR002711">
    <property type="entry name" value="HNH"/>
</dbReference>
<dbReference type="InterPro" id="IPR036388">
    <property type="entry name" value="WH-like_DNA-bd_sf"/>
</dbReference>
<dbReference type="Gene3D" id="1.10.10.10">
    <property type="entry name" value="Winged helix-like DNA-binding domain superfamily/Winged helix DNA-binding domain"/>
    <property type="match status" value="1"/>
</dbReference>
<dbReference type="OrthoDB" id="275628at2157"/>
<keyword evidence="4" id="KW-1185">Reference proteome</keyword>
<dbReference type="GO" id="GO:0003676">
    <property type="term" value="F:nucleic acid binding"/>
    <property type="evidence" value="ECO:0007669"/>
    <property type="project" value="InterPro"/>
</dbReference>
<dbReference type="Pfam" id="PF01844">
    <property type="entry name" value="HNH"/>
    <property type="match status" value="1"/>
</dbReference>
<dbReference type="GO" id="GO:0004519">
    <property type="term" value="F:endonuclease activity"/>
    <property type="evidence" value="ECO:0007669"/>
    <property type="project" value="UniProtKB-KW"/>
</dbReference>
<proteinExistence type="predicted"/>
<dbReference type="CDD" id="cd00085">
    <property type="entry name" value="HNHc"/>
    <property type="match status" value="1"/>
</dbReference>
<dbReference type="GO" id="GO:0008270">
    <property type="term" value="F:zinc ion binding"/>
    <property type="evidence" value="ECO:0007669"/>
    <property type="project" value="InterPro"/>
</dbReference>
<dbReference type="SMART" id="SM00507">
    <property type="entry name" value="HNHc"/>
    <property type="match status" value="1"/>
</dbReference>
<dbReference type="AlphaFoldDB" id="A0A1I6GIE1"/>
<name>A0A1I6GIE1_9EURY</name>